<proteinExistence type="predicted"/>
<organism evidence="1 2">
    <name type="scientific">Dibothriocephalus latus</name>
    <name type="common">Fish tapeworm</name>
    <name type="synonym">Diphyllobothrium latum</name>
    <dbReference type="NCBI Taxonomy" id="60516"/>
    <lineage>
        <taxon>Eukaryota</taxon>
        <taxon>Metazoa</taxon>
        <taxon>Spiralia</taxon>
        <taxon>Lophotrochozoa</taxon>
        <taxon>Platyhelminthes</taxon>
        <taxon>Cestoda</taxon>
        <taxon>Eucestoda</taxon>
        <taxon>Diphyllobothriidea</taxon>
        <taxon>Diphyllobothriidae</taxon>
        <taxon>Dibothriocephalus</taxon>
    </lineage>
</organism>
<gene>
    <name evidence="1" type="ORF">DILT_LOCUS6218</name>
</gene>
<sequence>MRFYPFCLLQKNVWVSGAAYLQRLNRALFLTGNTLEIGKLTGISNPGEKILIGPFPDTLTCVGLIDTSLRSKWLIAGKTSSDARKAVQVDVSTMDTIVFGDVKGWLHFLSISRKALVEAELVNKATILQMATLKDQTIADSNSQTPKRYFAPRNRQVYEERFHAKAIPPCNFKRYKFAKQFLQA</sequence>
<dbReference type="EMBL" id="UYRU01049051">
    <property type="protein sequence ID" value="VDN10387.1"/>
    <property type="molecule type" value="Genomic_DNA"/>
</dbReference>
<name>A0A3P7LEU5_DIBLA</name>
<accession>A0A3P7LEU5</accession>
<evidence type="ECO:0000313" key="2">
    <source>
        <dbReference type="Proteomes" id="UP000281553"/>
    </source>
</evidence>
<dbReference type="Proteomes" id="UP000281553">
    <property type="component" value="Unassembled WGS sequence"/>
</dbReference>
<evidence type="ECO:0000313" key="1">
    <source>
        <dbReference type="EMBL" id="VDN10387.1"/>
    </source>
</evidence>
<dbReference type="AlphaFoldDB" id="A0A3P7LEU5"/>
<protein>
    <submittedName>
        <fullName evidence="1">Uncharacterized protein</fullName>
    </submittedName>
</protein>
<dbReference type="OrthoDB" id="10418447at2759"/>
<keyword evidence="2" id="KW-1185">Reference proteome</keyword>
<reference evidence="1 2" key="1">
    <citation type="submission" date="2018-11" db="EMBL/GenBank/DDBJ databases">
        <authorList>
            <consortium name="Pathogen Informatics"/>
        </authorList>
    </citation>
    <scope>NUCLEOTIDE SEQUENCE [LARGE SCALE GENOMIC DNA]</scope>
</reference>